<evidence type="ECO:0000313" key="2">
    <source>
        <dbReference type="EMBL" id="CAG8530271.1"/>
    </source>
</evidence>
<dbReference type="EMBL" id="CAJVQB010001305">
    <property type="protein sequence ID" value="CAG8530271.1"/>
    <property type="molecule type" value="Genomic_DNA"/>
</dbReference>
<dbReference type="Proteomes" id="UP000789901">
    <property type="component" value="Unassembled WGS sequence"/>
</dbReference>
<sequence>MVKRIVILINNNIIKIFSTILLVSLIILTVKVWLSINRFNKVLEKVSEEDFGVIINNIKSLSDNLARISGSIDEQAIAKLVKNFGEFLGDPKKIRLGF</sequence>
<comment type="caution">
    <text evidence="2">The sequence shown here is derived from an EMBL/GenBank/DDBJ whole genome shotgun (WGS) entry which is preliminary data.</text>
</comment>
<organism evidence="2 3">
    <name type="scientific">Gigaspora margarita</name>
    <dbReference type="NCBI Taxonomy" id="4874"/>
    <lineage>
        <taxon>Eukaryota</taxon>
        <taxon>Fungi</taxon>
        <taxon>Fungi incertae sedis</taxon>
        <taxon>Mucoromycota</taxon>
        <taxon>Glomeromycotina</taxon>
        <taxon>Glomeromycetes</taxon>
        <taxon>Diversisporales</taxon>
        <taxon>Gigasporaceae</taxon>
        <taxon>Gigaspora</taxon>
    </lineage>
</organism>
<feature type="transmembrane region" description="Helical" evidence="1">
    <location>
        <begin position="12"/>
        <end position="34"/>
    </location>
</feature>
<keyword evidence="1" id="KW-1133">Transmembrane helix</keyword>
<proteinExistence type="predicted"/>
<keyword evidence="1" id="KW-0812">Transmembrane</keyword>
<reference evidence="2 3" key="1">
    <citation type="submission" date="2021-06" db="EMBL/GenBank/DDBJ databases">
        <authorList>
            <person name="Kallberg Y."/>
            <person name="Tangrot J."/>
            <person name="Rosling A."/>
        </authorList>
    </citation>
    <scope>NUCLEOTIDE SEQUENCE [LARGE SCALE GENOMIC DNA]</scope>
    <source>
        <strain evidence="2 3">120-4 pot B 10/14</strain>
    </source>
</reference>
<protein>
    <submittedName>
        <fullName evidence="2">44330_t:CDS:1</fullName>
    </submittedName>
</protein>
<evidence type="ECO:0000256" key="1">
    <source>
        <dbReference type="SAM" id="Phobius"/>
    </source>
</evidence>
<name>A0ABM8W5G9_GIGMA</name>
<keyword evidence="1" id="KW-0472">Membrane</keyword>
<gene>
    <name evidence="2" type="ORF">GMARGA_LOCUS3586</name>
</gene>
<evidence type="ECO:0000313" key="3">
    <source>
        <dbReference type="Proteomes" id="UP000789901"/>
    </source>
</evidence>
<keyword evidence="3" id="KW-1185">Reference proteome</keyword>
<feature type="non-terminal residue" evidence="2">
    <location>
        <position position="98"/>
    </location>
</feature>
<accession>A0ABM8W5G9</accession>